<evidence type="ECO:0000313" key="1">
    <source>
        <dbReference type="EMBL" id="GAU91065.1"/>
    </source>
</evidence>
<dbReference type="Proteomes" id="UP000186922">
    <property type="component" value="Unassembled WGS sequence"/>
</dbReference>
<dbReference type="EMBL" id="BDGG01000002">
    <property type="protein sequence ID" value="GAU91065.1"/>
    <property type="molecule type" value="Genomic_DNA"/>
</dbReference>
<protein>
    <submittedName>
        <fullName evidence="1">Uncharacterized protein</fullName>
    </submittedName>
</protein>
<dbReference type="AlphaFoldDB" id="A0A1D1URN8"/>
<reference evidence="1 2" key="1">
    <citation type="journal article" date="2016" name="Nat. Commun.">
        <title>Extremotolerant tardigrade genome and improved radiotolerance of human cultured cells by tardigrade-unique protein.</title>
        <authorList>
            <person name="Hashimoto T."/>
            <person name="Horikawa D.D."/>
            <person name="Saito Y."/>
            <person name="Kuwahara H."/>
            <person name="Kozuka-Hata H."/>
            <person name="Shin-I T."/>
            <person name="Minakuchi Y."/>
            <person name="Ohishi K."/>
            <person name="Motoyama A."/>
            <person name="Aizu T."/>
            <person name="Enomoto A."/>
            <person name="Kondo K."/>
            <person name="Tanaka S."/>
            <person name="Hara Y."/>
            <person name="Koshikawa S."/>
            <person name="Sagara H."/>
            <person name="Miura T."/>
            <person name="Yokobori S."/>
            <person name="Miyagawa K."/>
            <person name="Suzuki Y."/>
            <person name="Kubo T."/>
            <person name="Oyama M."/>
            <person name="Kohara Y."/>
            <person name="Fujiyama A."/>
            <person name="Arakawa K."/>
            <person name="Katayama T."/>
            <person name="Toyoda A."/>
            <person name="Kunieda T."/>
        </authorList>
    </citation>
    <scope>NUCLEOTIDE SEQUENCE [LARGE SCALE GENOMIC DNA]</scope>
    <source>
        <strain evidence="1 2">YOKOZUNA-1</strain>
    </source>
</reference>
<name>A0A1D1URN8_RAMVA</name>
<gene>
    <name evidence="1" type="primary">RvY_03391-1</name>
    <name evidence="1" type="synonym">RvY_03391.1</name>
    <name evidence="1" type="ORF">RvY_03391</name>
</gene>
<organism evidence="1 2">
    <name type="scientific">Ramazzottius varieornatus</name>
    <name type="common">Water bear</name>
    <name type="synonym">Tardigrade</name>
    <dbReference type="NCBI Taxonomy" id="947166"/>
    <lineage>
        <taxon>Eukaryota</taxon>
        <taxon>Metazoa</taxon>
        <taxon>Ecdysozoa</taxon>
        <taxon>Tardigrada</taxon>
        <taxon>Eutardigrada</taxon>
        <taxon>Parachela</taxon>
        <taxon>Hypsibioidea</taxon>
        <taxon>Ramazzottiidae</taxon>
        <taxon>Ramazzottius</taxon>
    </lineage>
</organism>
<keyword evidence="2" id="KW-1185">Reference proteome</keyword>
<accession>A0A1D1URN8</accession>
<comment type="caution">
    <text evidence="1">The sequence shown here is derived from an EMBL/GenBank/DDBJ whole genome shotgun (WGS) entry which is preliminary data.</text>
</comment>
<proteinExistence type="predicted"/>
<evidence type="ECO:0000313" key="2">
    <source>
        <dbReference type="Proteomes" id="UP000186922"/>
    </source>
</evidence>
<sequence>MISTELIDQIRNYDSCLIKNLEKFVKKIRKIRKNRGIILGKGACCLELELPLISSRFRFPWVLILGWLNHPSNCQSGSLVVLTFLPSSLPVVLSGTIPISSGFTCLFLPPSVDIKLIYTLWTIRVILDCADAIVPISIIPSFVLSTGLRQRVKEAC</sequence>